<evidence type="ECO:0000313" key="2">
    <source>
        <dbReference type="EMBL" id="BBN20693.1"/>
    </source>
</evidence>
<organism evidence="2">
    <name type="scientific">Marchantia polymorpha subsp. ruderalis</name>
    <dbReference type="NCBI Taxonomy" id="1480154"/>
    <lineage>
        <taxon>Eukaryota</taxon>
        <taxon>Viridiplantae</taxon>
        <taxon>Streptophyta</taxon>
        <taxon>Embryophyta</taxon>
        <taxon>Marchantiophyta</taxon>
        <taxon>Marchantiopsida</taxon>
        <taxon>Marchantiidae</taxon>
        <taxon>Marchantiales</taxon>
        <taxon>Marchantiaceae</taxon>
        <taxon>Marchantia</taxon>
    </lineage>
</organism>
<dbReference type="Gene3D" id="2.60.60.20">
    <property type="entry name" value="PLAT/LH2 domain"/>
    <property type="match status" value="1"/>
</dbReference>
<dbReference type="InterPro" id="IPR010417">
    <property type="entry name" value="Embryo-specific_ATS3"/>
</dbReference>
<proteinExistence type="predicted"/>
<gene>
    <name evidence="2" type="ORF">Mp_zg00240</name>
</gene>
<dbReference type="Pfam" id="PF06232">
    <property type="entry name" value="ATS3"/>
    <property type="match status" value="1"/>
</dbReference>
<dbReference type="AlphaFoldDB" id="A0A176VHM5"/>
<dbReference type="SUPFAM" id="SSF49723">
    <property type="entry name" value="Lipase/lipooxygenase domain (PLAT/LH2 domain)"/>
    <property type="match status" value="1"/>
</dbReference>
<dbReference type="InterPro" id="IPR036392">
    <property type="entry name" value="PLAT/LH2_dom_sf"/>
</dbReference>
<accession>A0A176VHM5</accession>
<dbReference type="PANTHER" id="PTHR31718">
    <property type="entry name" value="PLAT DOMAIN-CONTAINING PROTEIN"/>
    <property type="match status" value="1"/>
</dbReference>
<evidence type="ECO:0000256" key="1">
    <source>
        <dbReference type="PROSITE-ProRule" id="PRU00152"/>
    </source>
</evidence>
<dbReference type="PANTHER" id="PTHR31718:SF0">
    <property type="entry name" value="PLAT DOMAIN-CONTAINING PROTEIN 2"/>
    <property type="match status" value="1"/>
</dbReference>
<comment type="caution">
    <text evidence="1">Lacks conserved residue(s) required for the propagation of feature annotation.</text>
</comment>
<dbReference type="EMBL" id="AP019943">
    <property type="protein sequence ID" value="BBN20693.1"/>
    <property type="molecule type" value="Genomic_DNA"/>
</dbReference>
<sequence length="163" mass="17992">MAYGTFVFAILSLLASSVVATDYCVYTLYVKTGFLPKAGTDSRISTRFFDVTGTSSQISNISEWGGSLMGPNHNYFERNSLDVFTGLGECLKTSVCGLEISSDGSGDHHGWYNDYVEVSVTSSKPGLSCNTHRFTVQKWLATDVYPYQLSMVIDDCDYSLQHQ</sequence>
<name>A0A176VHM5_MARPO</name>
<dbReference type="PROSITE" id="PS50095">
    <property type="entry name" value="PLAT"/>
    <property type="match status" value="1"/>
</dbReference>
<reference evidence="2" key="1">
    <citation type="journal article" date="2019" name="Curr. Biol.">
        <title>Chromatin organization in early land plants reveals an ancestral association between H3K27me3, transposons, and constitutive heterochromatin.</title>
        <authorList>
            <person name="Montgomery S.A."/>
            <person name="Tanizawa Y."/>
            <person name="Galik B."/>
            <person name="Wang N."/>
            <person name="Ito T."/>
            <person name="Mochizuki T."/>
            <person name="Akimcheva S."/>
            <person name="Bowman J."/>
            <person name="Cognat V."/>
            <person name="Drouard L."/>
            <person name="Ekker H."/>
            <person name="Houng S."/>
            <person name="Kohchi T."/>
            <person name="Lin S."/>
            <person name="Liu L.D."/>
            <person name="Nakamura Y."/>
            <person name="Valeeva L.R."/>
            <person name="Shakirov E.V."/>
            <person name="Shippen D.E."/>
            <person name="Wei W."/>
            <person name="Yagura M."/>
            <person name="Yamaoka S."/>
            <person name="Yamato K.T."/>
            <person name="Liu C."/>
            <person name="Berger F."/>
        </authorList>
    </citation>
    <scope>NUCLEOTIDE SEQUENCE</scope>
    <source>
        <strain evidence="2">Tak-1</strain>
    </source>
</reference>
<dbReference type="InterPro" id="IPR001024">
    <property type="entry name" value="PLAT/LH2_dom"/>
</dbReference>
<protein>
    <submittedName>
        <fullName evidence="2">Uncharacterized protein</fullName>
    </submittedName>
</protein>